<comment type="caution">
    <text evidence="2">The sequence shown here is derived from an EMBL/GenBank/DDBJ whole genome shotgun (WGS) entry which is preliminary data.</text>
</comment>
<dbReference type="Proteomes" id="UP000324222">
    <property type="component" value="Unassembled WGS sequence"/>
</dbReference>
<proteinExistence type="predicted"/>
<protein>
    <submittedName>
        <fullName evidence="2">Uncharacterized protein</fullName>
    </submittedName>
</protein>
<sequence length="123" mass="13213">MGASVWVEVDVGTESEGGADFAVRRDLHPHLPARAASLPQLTRDNPNTTQGRHGHQQGRDLCRLPSVVTLKIAEYDLGQLLTLLPPSPAVPSAREAVTYFLSLARTTSSVVTGSPAPRFALHH</sequence>
<dbReference type="AlphaFoldDB" id="A0A5B7D328"/>
<feature type="region of interest" description="Disordered" evidence="1">
    <location>
        <begin position="32"/>
        <end position="60"/>
    </location>
</feature>
<evidence type="ECO:0000313" key="2">
    <source>
        <dbReference type="EMBL" id="MPC14916.1"/>
    </source>
</evidence>
<organism evidence="2 3">
    <name type="scientific">Portunus trituberculatus</name>
    <name type="common">Swimming crab</name>
    <name type="synonym">Neptunus trituberculatus</name>
    <dbReference type="NCBI Taxonomy" id="210409"/>
    <lineage>
        <taxon>Eukaryota</taxon>
        <taxon>Metazoa</taxon>
        <taxon>Ecdysozoa</taxon>
        <taxon>Arthropoda</taxon>
        <taxon>Crustacea</taxon>
        <taxon>Multicrustacea</taxon>
        <taxon>Malacostraca</taxon>
        <taxon>Eumalacostraca</taxon>
        <taxon>Eucarida</taxon>
        <taxon>Decapoda</taxon>
        <taxon>Pleocyemata</taxon>
        <taxon>Brachyura</taxon>
        <taxon>Eubrachyura</taxon>
        <taxon>Portunoidea</taxon>
        <taxon>Portunidae</taxon>
        <taxon>Portuninae</taxon>
        <taxon>Portunus</taxon>
    </lineage>
</organism>
<dbReference type="EMBL" id="VSRR010000388">
    <property type="protein sequence ID" value="MPC14916.1"/>
    <property type="molecule type" value="Genomic_DNA"/>
</dbReference>
<feature type="compositionally biased region" description="Polar residues" evidence="1">
    <location>
        <begin position="39"/>
        <end position="51"/>
    </location>
</feature>
<name>A0A5B7D328_PORTR</name>
<accession>A0A5B7D328</accession>
<gene>
    <name evidence="2" type="ORF">E2C01_007694</name>
</gene>
<reference evidence="2 3" key="1">
    <citation type="submission" date="2019-05" db="EMBL/GenBank/DDBJ databases">
        <title>Another draft genome of Portunus trituberculatus and its Hox gene families provides insights of decapod evolution.</title>
        <authorList>
            <person name="Jeong J.-H."/>
            <person name="Song I."/>
            <person name="Kim S."/>
            <person name="Choi T."/>
            <person name="Kim D."/>
            <person name="Ryu S."/>
            <person name="Kim W."/>
        </authorList>
    </citation>
    <scope>NUCLEOTIDE SEQUENCE [LARGE SCALE GENOMIC DNA]</scope>
    <source>
        <tissue evidence="2">Muscle</tissue>
    </source>
</reference>
<evidence type="ECO:0000313" key="3">
    <source>
        <dbReference type="Proteomes" id="UP000324222"/>
    </source>
</evidence>
<evidence type="ECO:0000256" key="1">
    <source>
        <dbReference type="SAM" id="MobiDB-lite"/>
    </source>
</evidence>
<keyword evidence="3" id="KW-1185">Reference proteome</keyword>